<dbReference type="PANTHER" id="PTHR32098:SF5">
    <property type="entry name" value="LYCOPENE BETA_EPSILON CYCLASE PROTEIN"/>
    <property type="match status" value="1"/>
</dbReference>
<dbReference type="KEGG" id="paa:Paes_0426"/>
<evidence type="ECO:0000313" key="2">
    <source>
        <dbReference type="Proteomes" id="UP000002725"/>
    </source>
</evidence>
<accession>B4S4Y5</accession>
<reference evidence="1" key="1">
    <citation type="submission" date="2008-06" db="EMBL/GenBank/DDBJ databases">
        <title>Complete sequence of chromosome of Prosthecochloris aestuarii DSM 271.</title>
        <authorList>
            <consortium name="US DOE Joint Genome Institute"/>
            <person name="Lucas S."/>
            <person name="Copeland A."/>
            <person name="Lapidus A."/>
            <person name="Glavina del Rio T."/>
            <person name="Dalin E."/>
            <person name="Tice H."/>
            <person name="Bruce D."/>
            <person name="Goodwin L."/>
            <person name="Pitluck S."/>
            <person name="Schmutz J."/>
            <person name="Larimer F."/>
            <person name="Land M."/>
            <person name="Hauser L."/>
            <person name="Kyrpides N."/>
            <person name="Anderson I."/>
            <person name="Liu Z."/>
            <person name="Li T."/>
            <person name="Zhao F."/>
            <person name="Overmann J."/>
            <person name="Bryant D.A."/>
            <person name="Richardson P."/>
        </authorList>
    </citation>
    <scope>NUCLEOTIDE SEQUENCE [LARGE SCALE GENOMIC DNA]</scope>
    <source>
        <strain evidence="1">DSM 271</strain>
    </source>
</reference>
<organism evidence="1 2">
    <name type="scientific">Prosthecochloris aestuarii (strain DSM 271 / SK 413)</name>
    <dbReference type="NCBI Taxonomy" id="290512"/>
    <lineage>
        <taxon>Bacteria</taxon>
        <taxon>Pseudomonadati</taxon>
        <taxon>Chlorobiota</taxon>
        <taxon>Chlorobiia</taxon>
        <taxon>Chlorobiales</taxon>
        <taxon>Chlorobiaceae</taxon>
        <taxon>Prosthecochloris</taxon>
    </lineage>
</organism>
<dbReference type="EMBL" id="CP001108">
    <property type="protein sequence ID" value="ACF45483.1"/>
    <property type="molecule type" value="Genomic_DNA"/>
</dbReference>
<proteinExistence type="predicted"/>
<dbReference type="STRING" id="290512.Paes_0426"/>
<dbReference type="PANTHER" id="PTHR32098">
    <property type="entry name" value="LYCOPENE BETA/EPSILON CYCLASE PROTEIN"/>
    <property type="match status" value="1"/>
</dbReference>
<protein>
    <recommendedName>
        <fullName evidence="3">Lycopene cyclase</fullName>
    </recommendedName>
</protein>
<dbReference type="HOGENOM" id="CLU_025669_0_0_10"/>
<dbReference type="RefSeq" id="WP_012505020.1">
    <property type="nucleotide sequence ID" value="NC_011059.1"/>
</dbReference>
<gene>
    <name evidence="1" type="ordered locus">Paes_0426</name>
</gene>
<evidence type="ECO:0008006" key="3">
    <source>
        <dbReference type="Google" id="ProtNLM"/>
    </source>
</evidence>
<dbReference type="SUPFAM" id="SSF51905">
    <property type="entry name" value="FAD/NAD(P)-binding domain"/>
    <property type="match status" value="1"/>
</dbReference>
<sequence>MLEQIKESHPLVYSHFMNLPDGSGESALAQVAALDRYWDHSHQGPPSRVVLRGDELPEGVDIQGDFDLLYAGATLSLLHAAVMAERYGKTVLLVDRHVAGQSTRDWNISRGELLKLQETGVFSEAELDSVIVRTYKTGWVEFASGGERQKRLYIDNVLDCAVDADKLLGMAREKLLAGSSSRICDMTSFQRCFTFPDHVVVEVSDRSGALSYYRAQVLIDGMGVMSPVAMQLNRGRPHTHVCPTVGTIASGFEDADYDVGEILASTAPADFSAGSGRQLIWEGFPARGREYITYLFFYDAVDSDNDKSLLGLFETYFQLLSDYKKPGRDFTIHRPVFGIIPAYSHDGLGRTREIAADRILLFGDAAALGSPLTFCGFGSMVRNMARLTAGLDRALGAAALSKKDLEAISAYEPNVASMANLMKYMCFDARTDAPNFVNELMNEVMIVLDALPQRYRQAMFRDEMRLDELVTVLLKVAARYPRVLKATWDKLGVGGSVTFVKNLAGWALSSTR</sequence>
<name>B4S4Y5_PROA2</name>
<dbReference type="AlphaFoldDB" id="B4S4Y5"/>
<dbReference type="Proteomes" id="UP000002725">
    <property type="component" value="Chromosome"/>
</dbReference>
<dbReference type="Gene3D" id="3.50.50.60">
    <property type="entry name" value="FAD/NAD(P)-binding domain"/>
    <property type="match status" value="1"/>
</dbReference>
<keyword evidence="2" id="KW-1185">Reference proteome</keyword>
<dbReference type="eggNOG" id="COG0644">
    <property type="taxonomic scope" value="Bacteria"/>
</dbReference>
<evidence type="ECO:0000313" key="1">
    <source>
        <dbReference type="EMBL" id="ACF45483.1"/>
    </source>
</evidence>
<dbReference type="InterPro" id="IPR036188">
    <property type="entry name" value="FAD/NAD-bd_sf"/>
</dbReference>